<protein>
    <submittedName>
        <fullName evidence="2">Uncharacterized protein</fullName>
    </submittedName>
</protein>
<dbReference type="AlphaFoldDB" id="A0A8J5CUF2"/>
<evidence type="ECO:0000313" key="3">
    <source>
        <dbReference type="Proteomes" id="UP000770661"/>
    </source>
</evidence>
<feature type="compositionally biased region" description="Low complexity" evidence="1">
    <location>
        <begin position="133"/>
        <end position="147"/>
    </location>
</feature>
<reference evidence="2" key="1">
    <citation type="submission" date="2020-07" db="EMBL/GenBank/DDBJ databases">
        <title>The High-quality genome of the commercially important snow crab, Chionoecetes opilio.</title>
        <authorList>
            <person name="Jeong J.-H."/>
            <person name="Ryu S."/>
        </authorList>
    </citation>
    <scope>NUCLEOTIDE SEQUENCE</scope>
    <source>
        <strain evidence="2">MADBK_172401_WGS</strain>
        <tissue evidence="2">Digestive gland</tissue>
    </source>
</reference>
<feature type="region of interest" description="Disordered" evidence="1">
    <location>
        <begin position="415"/>
        <end position="442"/>
    </location>
</feature>
<organism evidence="2 3">
    <name type="scientific">Chionoecetes opilio</name>
    <name type="common">Atlantic snow crab</name>
    <name type="synonym">Cancer opilio</name>
    <dbReference type="NCBI Taxonomy" id="41210"/>
    <lineage>
        <taxon>Eukaryota</taxon>
        <taxon>Metazoa</taxon>
        <taxon>Ecdysozoa</taxon>
        <taxon>Arthropoda</taxon>
        <taxon>Crustacea</taxon>
        <taxon>Multicrustacea</taxon>
        <taxon>Malacostraca</taxon>
        <taxon>Eumalacostraca</taxon>
        <taxon>Eucarida</taxon>
        <taxon>Decapoda</taxon>
        <taxon>Pleocyemata</taxon>
        <taxon>Brachyura</taxon>
        <taxon>Eubrachyura</taxon>
        <taxon>Majoidea</taxon>
        <taxon>Majidae</taxon>
        <taxon>Chionoecetes</taxon>
    </lineage>
</organism>
<feature type="compositionally biased region" description="Basic and acidic residues" evidence="1">
    <location>
        <begin position="418"/>
        <end position="429"/>
    </location>
</feature>
<comment type="caution">
    <text evidence="2">The sequence shown here is derived from an EMBL/GenBank/DDBJ whole genome shotgun (WGS) entry which is preliminary data.</text>
</comment>
<evidence type="ECO:0000313" key="2">
    <source>
        <dbReference type="EMBL" id="KAG0720182.1"/>
    </source>
</evidence>
<dbReference type="EMBL" id="JACEEZ010013292">
    <property type="protein sequence ID" value="KAG0720182.1"/>
    <property type="molecule type" value="Genomic_DNA"/>
</dbReference>
<evidence type="ECO:0000256" key="1">
    <source>
        <dbReference type="SAM" id="MobiDB-lite"/>
    </source>
</evidence>
<dbReference type="Proteomes" id="UP000770661">
    <property type="component" value="Unassembled WGS sequence"/>
</dbReference>
<sequence>MTICRSAMVNMPYGGPLELPAVRLSEQIPRLRRYHFPSGAGMTPRRASATPHAHITPAHTSISLPATITSHITPATPQSPHITASHTTPYHSKPHHLTQYNASHTTSHILPATPHHTSLDSNTTSPHHCQANTTSHTTASHTTSPHHCQATPPISRQPHHLTHHCQPQPQPHITASHTHITHHAKPHQSHIHHQPTHHITASHTTSHITDSHTTIHVPTRLPTCGVKLQNKMMQLRRVVNHPSIPALTTHQRGHESLKHEKKPAAAKVIDEGTRILGRARIQSRHHRARDKLIRLYDEWDSFVKKRHVEARAGTRCAYTPSQRKGEPVLPAGPKEEEPRGSLGSRDSPCVKEKKVQGRSRSQTNSPAGGEAEAKVVPLSFDPRPFALRAVLPRAVLRLPVRQCRITVPTRPLRRRHEGKSFNDGGRREALNVGNTPKRYGGRACPPKVQFLKK</sequence>
<proteinExistence type="predicted"/>
<name>A0A8J5CUF2_CHIOP</name>
<gene>
    <name evidence="2" type="ORF">GWK47_006910</name>
</gene>
<accession>A0A8J5CUF2</accession>
<feature type="compositionally biased region" description="Polar residues" evidence="1">
    <location>
        <begin position="115"/>
        <end position="132"/>
    </location>
</feature>
<feature type="region of interest" description="Disordered" evidence="1">
    <location>
        <begin position="314"/>
        <end position="372"/>
    </location>
</feature>
<feature type="region of interest" description="Disordered" evidence="1">
    <location>
        <begin position="112"/>
        <end position="151"/>
    </location>
</feature>
<keyword evidence="3" id="KW-1185">Reference proteome</keyword>